<dbReference type="Proteomes" id="UP000821837">
    <property type="component" value="Unassembled WGS sequence"/>
</dbReference>
<dbReference type="VEuPathDB" id="VectorBase:RSAN_036851"/>
<protein>
    <submittedName>
        <fullName evidence="1">Uncharacterized protein</fullName>
    </submittedName>
</protein>
<gene>
    <name evidence="1" type="ORF">HPB52_014303</name>
</gene>
<evidence type="ECO:0000313" key="1">
    <source>
        <dbReference type="EMBL" id="KAH7944015.1"/>
    </source>
</evidence>
<keyword evidence="2" id="KW-1185">Reference proteome</keyword>
<reference evidence="1" key="2">
    <citation type="submission" date="2021-09" db="EMBL/GenBank/DDBJ databases">
        <authorList>
            <person name="Jia N."/>
            <person name="Wang J."/>
            <person name="Shi W."/>
            <person name="Du L."/>
            <person name="Sun Y."/>
            <person name="Zhan W."/>
            <person name="Jiang J."/>
            <person name="Wang Q."/>
            <person name="Zhang B."/>
            <person name="Ji P."/>
            <person name="Sakyi L.B."/>
            <person name="Cui X."/>
            <person name="Yuan T."/>
            <person name="Jiang B."/>
            <person name="Yang W."/>
            <person name="Lam T.T.-Y."/>
            <person name="Chang Q."/>
            <person name="Ding S."/>
            <person name="Wang X."/>
            <person name="Zhu J."/>
            <person name="Ruan X."/>
            <person name="Zhao L."/>
            <person name="Wei J."/>
            <person name="Que T."/>
            <person name="Du C."/>
            <person name="Cheng J."/>
            <person name="Dai P."/>
            <person name="Han X."/>
            <person name="Huang E."/>
            <person name="Gao Y."/>
            <person name="Liu J."/>
            <person name="Shao H."/>
            <person name="Ye R."/>
            <person name="Li L."/>
            <person name="Wei W."/>
            <person name="Wang X."/>
            <person name="Wang C."/>
            <person name="Huo Q."/>
            <person name="Li W."/>
            <person name="Guo W."/>
            <person name="Chen H."/>
            <person name="Chen S."/>
            <person name="Zhou L."/>
            <person name="Zhou L."/>
            <person name="Ni X."/>
            <person name="Tian J."/>
            <person name="Zhou Y."/>
            <person name="Sheng Y."/>
            <person name="Liu T."/>
            <person name="Pan Y."/>
            <person name="Xia L."/>
            <person name="Li J."/>
            <person name="Zhao F."/>
            <person name="Cao W."/>
        </authorList>
    </citation>
    <scope>NUCLEOTIDE SEQUENCE</scope>
    <source>
        <strain evidence="1">Rsan-2018</strain>
        <tissue evidence="1">Larvae</tissue>
    </source>
</reference>
<dbReference type="AlphaFoldDB" id="A0A9D4PKZ5"/>
<reference evidence="1" key="1">
    <citation type="journal article" date="2020" name="Cell">
        <title>Large-Scale Comparative Analyses of Tick Genomes Elucidate Their Genetic Diversity and Vector Capacities.</title>
        <authorList>
            <consortium name="Tick Genome and Microbiome Consortium (TIGMIC)"/>
            <person name="Jia N."/>
            <person name="Wang J."/>
            <person name="Shi W."/>
            <person name="Du L."/>
            <person name="Sun Y."/>
            <person name="Zhan W."/>
            <person name="Jiang J.F."/>
            <person name="Wang Q."/>
            <person name="Zhang B."/>
            <person name="Ji P."/>
            <person name="Bell-Sakyi L."/>
            <person name="Cui X.M."/>
            <person name="Yuan T.T."/>
            <person name="Jiang B.G."/>
            <person name="Yang W.F."/>
            <person name="Lam T.T."/>
            <person name="Chang Q.C."/>
            <person name="Ding S.J."/>
            <person name="Wang X.J."/>
            <person name="Zhu J.G."/>
            <person name="Ruan X.D."/>
            <person name="Zhao L."/>
            <person name="Wei J.T."/>
            <person name="Ye R.Z."/>
            <person name="Que T.C."/>
            <person name="Du C.H."/>
            <person name="Zhou Y.H."/>
            <person name="Cheng J.X."/>
            <person name="Dai P.F."/>
            <person name="Guo W.B."/>
            <person name="Han X.H."/>
            <person name="Huang E.J."/>
            <person name="Li L.F."/>
            <person name="Wei W."/>
            <person name="Gao Y.C."/>
            <person name="Liu J.Z."/>
            <person name="Shao H.Z."/>
            <person name="Wang X."/>
            <person name="Wang C.C."/>
            <person name="Yang T.C."/>
            <person name="Huo Q.B."/>
            <person name="Li W."/>
            <person name="Chen H.Y."/>
            <person name="Chen S.E."/>
            <person name="Zhou L.G."/>
            <person name="Ni X.B."/>
            <person name="Tian J.H."/>
            <person name="Sheng Y."/>
            <person name="Liu T."/>
            <person name="Pan Y.S."/>
            <person name="Xia L.Y."/>
            <person name="Li J."/>
            <person name="Zhao F."/>
            <person name="Cao W.C."/>
        </authorList>
    </citation>
    <scope>NUCLEOTIDE SEQUENCE</scope>
    <source>
        <strain evidence="1">Rsan-2018</strain>
    </source>
</reference>
<organism evidence="1 2">
    <name type="scientific">Rhipicephalus sanguineus</name>
    <name type="common">Brown dog tick</name>
    <name type="synonym">Ixodes sanguineus</name>
    <dbReference type="NCBI Taxonomy" id="34632"/>
    <lineage>
        <taxon>Eukaryota</taxon>
        <taxon>Metazoa</taxon>
        <taxon>Ecdysozoa</taxon>
        <taxon>Arthropoda</taxon>
        <taxon>Chelicerata</taxon>
        <taxon>Arachnida</taxon>
        <taxon>Acari</taxon>
        <taxon>Parasitiformes</taxon>
        <taxon>Ixodida</taxon>
        <taxon>Ixodoidea</taxon>
        <taxon>Ixodidae</taxon>
        <taxon>Rhipicephalinae</taxon>
        <taxon>Rhipicephalus</taxon>
        <taxon>Rhipicephalus</taxon>
    </lineage>
</organism>
<accession>A0A9D4PKZ5</accession>
<name>A0A9D4PKZ5_RHISA</name>
<comment type="caution">
    <text evidence="1">The sequence shown here is derived from an EMBL/GenBank/DDBJ whole genome shotgun (WGS) entry which is preliminary data.</text>
</comment>
<evidence type="ECO:0000313" key="2">
    <source>
        <dbReference type="Proteomes" id="UP000821837"/>
    </source>
</evidence>
<dbReference type="EMBL" id="JABSTV010001253">
    <property type="protein sequence ID" value="KAH7944015.1"/>
    <property type="molecule type" value="Genomic_DNA"/>
</dbReference>
<proteinExistence type="predicted"/>
<sequence>MWFSRAAKRRPGVCLVGLSPNFKKSATSELQVCSTRRIGDLRRVERRTSVDFNRHVIIIDQTHMAATLVSLSPGPRSLEQCSWRADICPPPSHFPAGAERVFLVDIISTNTASRENLLYFEQYAFRPWTPSGRCYAQTRIALHVRPVPPWVAKTILQIPLSCGHGVPFVHNDSPSGSCFFLAFWGMHCAGKPIAVARPSVFTPCEDSLRRCCSSSLRCDY</sequence>